<dbReference type="STRING" id="1217970.SAMN05444002_2632"/>
<dbReference type="RefSeq" id="WP_074256627.1">
    <property type="nucleotide sequence ID" value="NZ_FSRL01000001.1"/>
</dbReference>
<accession>A0A1N6GNA9</accession>
<keyword evidence="3" id="KW-0255">Endonuclease</keyword>
<evidence type="ECO:0000313" key="3">
    <source>
        <dbReference type="EMBL" id="SIO08932.1"/>
    </source>
</evidence>
<dbReference type="OrthoDB" id="529575at2"/>
<name>A0A1N6GNA9_9RHOB</name>
<evidence type="ECO:0000256" key="1">
    <source>
        <dbReference type="SAM" id="MobiDB-lite"/>
    </source>
</evidence>
<keyword evidence="3" id="KW-0378">Hydrolase</keyword>
<dbReference type="EMBL" id="FSRL01000001">
    <property type="protein sequence ID" value="SIO08932.1"/>
    <property type="molecule type" value="Genomic_DNA"/>
</dbReference>
<sequence length="281" mass="31580">MTISMKGNYSSDLTSLPQLDIDLPPMPEKPGGARQTHVFTTKTPAFYRPVDLKKQGPITPRIRHFETLLTEIWRDMGERPVPYAFRTRDGKIRSMDAGCLARLLKQSPPSIKLVLDDAQGVILAAEPIPRGTGDALLGFRLTDTPDPDLKALSKRTIRLGARPFRADAFRHWGDACVLTGTRIRRALDAAHIFRYGGEATNATHNCLLLRADVHRLFDAHLISFNYSGEDLQFHVSPDLHGTEYEGIARIRIPAPRLPRPRPHPEAVAFHFATFTRQEHAR</sequence>
<dbReference type="InterPro" id="IPR003615">
    <property type="entry name" value="HNH_nuc"/>
</dbReference>
<reference evidence="4" key="1">
    <citation type="submission" date="2016-11" db="EMBL/GenBank/DDBJ databases">
        <authorList>
            <person name="Varghese N."/>
            <person name="Submissions S."/>
        </authorList>
    </citation>
    <scope>NUCLEOTIDE SEQUENCE [LARGE SCALE GENOMIC DNA]</scope>
    <source>
        <strain evidence="4">DSM 29440</strain>
    </source>
</reference>
<protein>
    <submittedName>
        <fullName evidence="3">HNH endonuclease</fullName>
    </submittedName>
</protein>
<evidence type="ECO:0000313" key="4">
    <source>
        <dbReference type="Proteomes" id="UP000184932"/>
    </source>
</evidence>
<feature type="region of interest" description="Disordered" evidence="1">
    <location>
        <begin position="16"/>
        <end position="35"/>
    </location>
</feature>
<dbReference type="AlphaFoldDB" id="A0A1N6GNA9"/>
<proteinExistence type="predicted"/>
<dbReference type="Pfam" id="PF13391">
    <property type="entry name" value="HNH_2"/>
    <property type="match status" value="1"/>
</dbReference>
<feature type="domain" description="HNH nuclease" evidence="2">
    <location>
        <begin position="176"/>
        <end position="225"/>
    </location>
</feature>
<dbReference type="Proteomes" id="UP000184932">
    <property type="component" value="Unassembled WGS sequence"/>
</dbReference>
<dbReference type="GO" id="GO:0004519">
    <property type="term" value="F:endonuclease activity"/>
    <property type="evidence" value="ECO:0007669"/>
    <property type="project" value="UniProtKB-KW"/>
</dbReference>
<gene>
    <name evidence="3" type="ORF">SAMN05444002_2632</name>
</gene>
<organism evidence="3 4">
    <name type="scientific">Vannielia litorea</name>
    <dbReference type="NCBI Taxonomy" id="1217970"/>
    <lineage>
        <taxon>Bacteria</taxon>
        <taxon>Pseudomonadati</taxon>
        <taxon>Pseudomonadota</taxon>
        <taxon>Alphaproteobacteria</taxon>
        <taxon>Rhodobacterales</taxon>
        <taxon>Paracoccaceae</taxon>
        <taxon>Vannielia</taxon>
    </lineage>
</organism>
<keyword evidence="4" id="KW-1185">Reference proteome</keyword>
<evidence type="ECO:0000259" key="2">
    <source>
        <dbReference type="Pfam" id="PF13391"/>
    </source>
</evidence>
<keyword evidence="3" id="KW-0540">Nuclease</keyword>